<name>A0A8K0DEX7_IGNLU</name>
<evidence type="ECO:0000256" key="4">
    <source>
        <dbReference type="ARBA" id="ARBA00023125"/>
    </source>
</evidence>
<keyword evidence="8" id="KW-1185">Reference proteome</keyword>
<gene>
    <name evidence="7" type="ORF">ILUMI_01128</name>
</gene>
<dbReference type="SMART" id="SM00534">
    <property type="entry name" value="MUTSac"/>
    <property type="match status" value="1"/>
</dbReference>
<dbReference type="GO" id="GO:0005634">
    <property type="term" value="C:nucleus"/>
    <property type="evidence" value="ECO:0007669"/>
    <property type="project" value="TreeGrafter"/>
</dbReference>
<dbReference type="GO" id="GO:0030983">
    <property type="term" value="F:mismatched DNA binding"/>
    <property type="evidence" value="ECO:0007669"/>
    <property type="project" value="InterPro"/>
</dbReference>
<comment type="similarity">
    <text evidence="1">Belongs to the DNA mismatch repair MutS family.</text>
</comment>
<dbReference type="SUPFAM" id="SSF52540">
    <property type="entry name" value="P-loop containing nucleoside triphosphate hydrolases"/>
    <property type="match status" value="1"/>
</dbReference>
<reference evidence="7" key="1">
    <citation type="submission" date="2019-08" db="EMBL/GenBank/DDBJ databases">
        <title>The genome of the North American firefly Photinus pyralis.</title>
        <authorList>
            <consortium name="Photinus pyralis genome working group"/>
            <person name="Fallon T.R."/>
            <person name="Sander Lower S.E."/>
            <person name="Weng J.-K."/>
        </authorList>
    </citation>
    <scope>NUCLEOTIDE SEQUENCE</scope>
    <source>
        <strain evidence="7">TRF0915ILg1</strain>
        <tissue evidence="7">Whole body</tissue>
    </source>
</reference>
<evidence type="ECO:0000256" key="1">
    <source>
        <dbReference type="ARBA" id="ARBA00006271"/>
    </source>
</evidence>
<dbReference type="GO" id="GO:0140664">
    <property type="term" value="F:ATP-dependent DNA damage sensor activity"/>
    <property type="evidence" value="ECO:0007669"/>
    <property type="project" value="InterPro"/>
</dbReference>
<evidence type="ECO:0000256" key="2">
    <source>
        <dbReference type="ARBA" id="ARBA00022741"/>
    </source>
</evidence>
<proteinExistence type="inferred from homology"/>
<accession>A0A8K0DEX7</accession>
<organism evidence="7 8">
    <name type="scientific">Ignelater luminosus</name>
    <name type="common">Cucubano</name>
    <name type="synonym">Pyrophorus luminosus</name>
    <dbReference type="NCBI Taxonomy" id="2038154"/>
    <lineage>
        <taxon>Eukaryota</taxon>
        <taxon>Metazoa</taxon>
        <taxon>Ecdysozoa</taxon>
        <taxon>Arthropoda</taxon>
        <taxon>Hexapoda</taxon>
        <taxon>Insecta</taxon>
        <taxon>Pterygota</taxon>
        <taxon>Neoptera</taxon>
        <taxon>Endopterygota</taxon>
        <taxon>Coleoptera</taxon>
        <taxon>Polyphaga</taxon>
        <taxon>Elateriformia</taxon>
        <taxon>Elateroidea</taxon>
        <taxon>Elateridae</taxon>
        <taxon>Agrypninae</taxon>
        <taxon>Pyrophorini</taxon>
        <taxon>Ignelater</taxon>
    </lineage>
</organism>
<keyword evidence="4" id="KW-0238">DNA-binding</keyword>
<dbReference type="InterPro" id="IPR027417">
    <property type="entry name" value="P-loop_NTPase"/>
</dbReference>
<dbReference type="GO" id="GO:0051026">
    <property type="term" value="P:chiasma assembly"/>
    <property type="evidence" value="ECO:0007669"/>
    <property type="project" value="TreeGrafter"/>
</dbReference>
<dbReference type="PROSITE" id="PS00486">
    <property type="entry name" value="DNA_MISMATCH_REPAIR_2"/>
    <property type="match status" value="1"/>
</dbReference>
<dbReference type="AlphaFoldDB" id="A0A8K0DEX7"/>
<evidence type="ECO:0000259" key="6">
    <source>
        <dbReference type="PROSITE" id="PS00486"/>
    </source>
</evidence>
<dbReference type="InterPro" id="IPR036187">
    <property type="entry name" value="DNA_mismatch_repair_MutS_sf"/>
</dbReference>
<dbReference type="InterPro" id="IPR000432">
    <property type="entry name" value="DNA_mismatch_repair_MutS_C"/>
</dbReference>
<dbReference type="Gene3D" id="3.40.50.300">
    <property type="entry name" value="P-loop containing nucleotide triphosphate hydrolases"/>
    <property type="match status" value="1"/>
</dbReference>
<evidence type="ECO:0000313" key="7">
    <source>
        <dbReference type="EMBL" id="KAF2905045.1"/>
    </source>
</evidence>
<dbReference type="PANTHER" id="PTHR11361">
    <property type="entry name" value="DNA MISMATCH REPAIR PROTEIN MUTS FAMILY MEMBER"/>
    <property type="match status" value="1"/>
</dbReference>
<dbReference type="Proteomes" id="UP000801492">
    <property type="component" value="Unassembled WGS sequence"/>
</dbReference>
<protein>
    <recommendedName>
        <fullName evidence="6">DNA mismatch repair proteins mutS family domain-containing protein</fullName>
    </recommendedName>
</protein>
<dbReference type="SUPFAM" id="SSF48334">
    <property type="entry name" value="DNA repair protein MutS, domain III"/>
    <property type="match status" value="1"/>
</dbReference>
<dbReference type="EMBL" id="VTPC01000612">
    <property type="protein sequence ID" value="KAF2905045.1"/>
    <property type="molecule type" value="Genomic_DNA"/>
</dbReference>
<feature type="region of interest" description="Disordered" evidence="5">
    <location>
        <begin position="345"/>
        <end position="364"/>
    </location>
</feature>
<dbReference type="Pfam" id="PF00488">
    <property type="entry name" value="MutS_V"/>
    <property type="match status" value="1"/>
</dbReference>
<evidence type="ECO:0000256" key="3">
    <source>
        <dbReference type="ARBA" id="ARBA00022840"/>
    </source>
</evidence>
<dbReference type="GO" id="GO:0006298">
    <property type="term" value="P:mismatch repair"/>
    <property type="evidence" value="ECO:0007669"/>
    <property type="project" value="InterPro"/>
</dbReference>
<evidence type="ECO:0000313" key="8">
    <source>
        <dbReference type="Proteomes" id="UP000801492"/>
    </source>
</evidence>
<keyword evidence="3" id="KW-0067">ATP-binding</keyword>
<comment type="caution">
    <text evidence="7">The sequence shown here is derived from an EMBL/GenBank/DDBJ whole genome shotgun (WGS) entry which is preliminary data.</text>
</comment>
<sequence length="364" mass="40949">MGHLIAVKEWEPDCDRDQLQEAGFQFVFEVNNLLHYKNAMCLELDKQLGNIHHDILAHENRIVQRLADFVLKYNKEIREPLKIIALIDCLISMARVAKEKGYVRPQLNQDDVHEIEGGRHPLLELLCSNFVPNDYQSGKDYTHIKIITGPNDSGKSVYLKQTAIIIFLAHVGSYVPAKKANISMVHSIHSRIHAMESASVNLSAFMLDLSQMSQALHSAKKSSLVILDEFGRGTTGDDGIALLVSALKKFYNQEEFCPHVLVSTHLQQICHYLPQSKLISHMKLDHTISGSNNLVFLYKVVEGISNSFAFEVAVAAGLEEDIITRAREIYKALFSNTEACSLQDHTPENNDTDLFTINIPEPDD</sequence>
<keyword evidence="2" id="KW-0547">Nucleotide-binding</keyword>
<evidence type="ECO:0000256" key="5">
    <source>
        <dbReference type="SAM" id="MobiDB-lite"/>
    </source>
</evidence>
<dbReference type="OrthoDB" id="29596at2759"/>
<feature type="domain" description="DNA mismatch repair proteins mutS family" evidence="6">
    <location>
        <begin position="223"/>
        <end position="239"/>
    </location>
</feature>
<dbReference type="GO" id="GO:0005524">
    <property type="term" value="F:ATP binding"/>
    <property type="evidence" value="ECO:0007669"/>
    <property type="project" value="UniProtKB-KW"/>
</dbReference>
<dbReference type="InterPro" id="IPR045076">
    <property type="entry name" value="MutS"/>
</dbReference>
<dbReference type="PANTHER" id="PTHR11361:SF20">
    <property type="entry name" value="MUTS PROTEIN HOMOLOG 5"/>
    <property type="match status" value="1"/>
</dbReference>